<feature type="compositionally biased region" description="Basic and acidic residues" evidence="1">
    <location>
        <begin position="164"/>
        <end position="177"/>
    </location>
</feature>
<evidence type="ECO:0000313" key="4">
    <source>
        <dbReference type="Proteomes" id="UP000526501"/>
    </source>
</evidence>
<gene>
    <name evidence="3" type="ORF">H5P27_17065</name>
</gene>
<comment type="caution">
    <text evidence="3">The sequence shown here is derived from an EMBL/GenBank/DDBJ whole genome shotgun (WGS) entry which is preliminary data.</text>
</comment>
<dbReference type="Proteomes" id="UP000526501">
    <property type="component" value="Unassembled WGS sequence"/>
</dbReference>
<feature type="compositionally biased region" description="Polar residues" evidence="1">
    <location>
        <begin position="196"/>
        <end position="207"/>
    </location>
</feature>
<name>A0A7X1B8Q4_9BACT</name>
<dbReference type="InterPro" id="IPR036086">
    <property type="entry name" value="ParB/Sulfiredoxin_sf"/>
</dbReference>
<feature type="compositionally biased region" description="Gly residues" evidence="1">
    <location>
        <begin position="181"/>
        <end position="192"/>
    </location>
</feature>
<keyword evidence="4" id="KW-1185">Reference proteome</keyword>
<organism evidence="3 4">
    <name type="scientific">Pelagicoccus albus</name>
    <dbReference type="NCBI Taxonomy" id="415222"/>
    <lineage>
        <taxon>Bacteria</taxon>
        <taxon>Pseudomonadati</taxon>
        <taxon>Verrucomicrobiota</taxon>
        <taxon>Opitutia</taxon>
        <taxon>Puniceicoccales</taxon>
        <taxon>Pelagicoccaceae</taxon>
        <taxon>Pelagicoccus</taxon>
    </lineage>
</organism>
<dbReference type="Pfam" id="PF02195">
    <property type="entry name" value="ParB_N"/>
    <property type="match status" value="1"/>
</dbReference>
<feature type="compositionally biased region" description="Basic and acidic residues" evidence="1">
    <location>
        <begin position="145"/>
        <end position="156"/>
    </location>
</feature>
<protein>
    <submittedName>
        <fullName evidence="3">ParB N-terminal domain-containing protein</fullName>
    </submittedName>
</protein>
<evidence type="ECO:0000256" key="1">
    <source>
        <dbReference type="SAM" id="MobiDB-lite"/>
    </source>
</evidence>
<dbReference type="EMBL" id="JACHVC010000013">
    <property type="protein sequence ID" value="MBC2607767.1"/>
    <property type="molecule type" value="Genomic_DNA"/>
</dbReference>
<evidence type="ECO:0000313" key="3">
    <source>
        <dbReference type="EMBL" id="MBC2607767.1"/>
    </source>
</evidence>
<dbReference type="SMART" id="SM00470">
    <property type="entry name" value="ParB"/>
    <property type="match status" value="1"/>
</dbReference>
<feature type="domain" description="ParB-like N-terminal" evidence="2">
    <location>
        <begin position="4"/>
        <end position="94"/>
    </location>
</feature>
<accession>A0A7X1B8Q4</accession>
<dbReference type="AlphaFoldDB" id="A0A7X1B8Q4"/>
<sequence>MNIQRISLEQIDIYSGTQTRVATNDEAVSGYAEDMKQGAKFPPITLYYDGSKYYLADGFHRFLAAKRIEERDIEAEVREGSRTDALVAALGANATNGLYRTNADKRHAVEIALEEWTGHSNAYLADICKVSIELVRRVRKSMGLDHPDKVIGKDGKSYPAGIEKTARHGGEEREKNDGSSAGEGAGSGGGGAPSKKNANYSDTSGGTRNEIEEEARKMIRDGEMDPRELDTLPTAIPNDYAVAAIGILDRMNKSDPKFPAAVERLEKWVMQRKAELLVATSGSGE</sequence>
<dbReference type="CDD" id="cd16387">
    <property type="entry name" value="ParB_N_Srx"/>
    <property type="match status" value="1"/>
</dbReference>
<evidence type="ECO:0000259" key="2">
    <source>
        <dbReference type="SMART" id="SM00470"/>
    </source>
</evidence>
<reference evidence="3 4" key="1">
    <citation type="submission" date="2020-07" db="EMBL/GenBank/DDBJ databases">
        <authorList>
            <person name="Feng X."/>
        </authorList>
    </citation>
    <scope>NUCLEOTIDE SEQUENCE [LARGE SCALE GENOMIC DNA]</scope>
    <source>
        <strain evidence="3 4">JCM23202</strain>
    </source>
</reference>
<feature type="region of interest" description="Disordered" evidence="1">
    <location>
        <begin position="145"/>
        <end position="211"/>
    </location>
</feature>
<proteinExistence type="predicted"/>
<dbReference type="SUPFAM" id="SSF110849">
    <property type="entry name" value="ParB/Sulfiredoxin"/>
    <property type="match status" value="1"/>
</dbReference>
<dbReference type="Gene3D" id="3.90.1530.10">
    <property type="entry name" value="Conserved hypothetical protein from pyrococcus furiosus pfu- 392566-001, ParB domain"/>
    <property type="match status" value="1"/>
</dbReference>
<dbReference type="InterPro" id="IPR003115">
    <property type="entry name" value="ParB_N"/>
</dbReference>
<dbReference type="RefSeq" id="WP_185661633.1">
    <property type="nucleotide sequence ID" value="NZ_CAWPOO010000013.1"/>
</dbReference>